<proteinExistence type="inferred from homology"/>
<dbReference type="PANTHER" id="PTHR11435">
    <property type="entry name" value="NADH UBIQUINONE OXIDOREDUCTASE SUBUNIT ND6"/>
    <property type="match status" value="1"/>
</dbReference>
<evidence type="ECO:0000256" key="10">
    <source>
        <dbReference type="ARBA" id="ARBA00022989"/>
    </source>
</evidence>
<comment type="catalytic activity">
    <reaction evidence="14 15">
        <text>a ubiquinone + NADH + 5 H(+)(in) = a ubiquinol + NAD(+) + 4 H(+)(out)</text>
        <dbReference type="Rhea" id="RHEA:29091"/>
        <dbReference type="Rhea" id="RHEA-COMP:9565"/>
        <dbReference type="Rhea" id="RHEA-COMP:9566"/>
        <dbReference type="ChEBI" id="CHEBI:15378"/>
        <dbReference type="ChEBI" id="CHEBI:16389"/>
        <dbReference type="ChEBI" id="CHEBI:17976"/>
        <dbReference type="ChEBI" id="CHEBI:57540"/>
        <dbReference type="ChEBI" id="CHEBI:57945"/>
        <dbReference type="EC" id="7.1.1.2"/>
    </reaction>
</comment>
<keyword evidence="11 15" id="KW-0520">NAD</keyword>
<evidence type="ECO:0000256" key="12">
    <source>
        <dbReference type="ARBA" id="ARBA00023128"/>
    </source>
</evidence>
<keyword evidence="6 15" id="KW-0679">Respiratory chain</keyword>
<feature type="transmembrane region" description="Helical" evidence="15">
    <location>
        <begin position="138"/>
        <end position="158"/>
    </location>
</feature>
<evidence type="ECO:0000256" key="7">
    <source>
        <dbReference type="ARBA" id="ARBA00022692"/>
    </source>
</evidence>
<dbReference type="EMBL" id="KT221610">
    <property type="protein sequence ID" value="ALN11500.1"/>
    <property type="molecule type" value="Genomic_DNA"/>
</dbReference>
<gene>
    <name evidence="16" type="primary">ND6</name>
</gene>
<dbReference type="Pfam" id="PF00499">
    <property type="entry name" value="Oxidored_q3"/>
    <property type="match status" value="1"/>
</dbReference>
<keyword evidence="12 15" id="KW-0496">Mitochondrion</keyword>
<comment type="function">
    <text evidence="15">Core subunit of the mitochondrial membrane respiratory chain NADH dehydrogenase (Complex I) which catalyzes electron transfer from NADH through the respiratory chain, using ubiquinone as an electron acceptor. Essential for the catalytic activity and assembly of complex I.</text>
</comment>
<dbReference type="EC" id="7.1.1.2" evidence="3 15"/>
<evidence type="ECO:0000256" key="9">
    <source>
        <dbReference type="ARBA" id="ARBA00022982"/>
    </source>
</evidence>
<keyword evidence="5 15" id="KW-0813">Transport</keyword>
<evidence type="ECO:0000256" key="13">
    <source>
        <dbReference type="ARBA" id="ARBA00023136"/>
    </source>
</evidence>
<feature type="transmembrane region" description="Helical" evidence="15">
    <location>
        <begin position="47"/>
        <end position="70"/>
    </location>
</feature>
<feature type="transmembrane region" description="Helical" evidence="15">
    <location>
        <begin position="20"/>
        <end position="40"/>
    </location>
</feature>
<dbReference type="PANTHER" id="PTHR11435:SF1">
    <property type="entry name" value="NADH-UBIQUINONE OXIDOREDUCTASE CHAIN 6"/>
    <property type="match status" value="1"/>
</dbReference>
<comment type="subcellular location">
    <subcellularLocation>
        <location evidence="1 15">Mitochondrion membrane</location>
        <topology evidence="1 15">Multi-pass membrane protein</topology>
    </subcellularLocation>
</comment>
<keyword evidence="8 15" id="KW-1278">Translocase</keyword>
<name>A0A0S2A2U7_9NEOB</name>
<reference evidence="16" key="1">
    <citation type="journal article" date="2015" name="Mol. Ecol. Resour.">
        <title>Mitogenome assembly from genomic multiplex libraries: comparison of strategies and novel mitogenomes for five species of frogs.</title>
        <authorList>
            <person name="Machado D.J."/>
            <person name="Lyra M.L."/>
            <person name="Grant T."/>
        </authorList>
    </citation>
    <scope>NUCLEOTIDE SEQUENCE</scope>
</reference>
<keyword evidence="13 15" id="KW-0472">Membrane</keyword>
<dbReference type="GO" id="GO:0031966">
    <property type="term" value="C:mitochondrial membrane"/>
    <property type="evidence" value="ECO:0007669"/>
    <property type="project" value="UniProtKB-SubCell"/>
</dbReference>
<accession>A0A0S2A2U7</accession>
<evidence type="ECO:0000256" key="4">
    <source>
        <dbReference type="ARBA" id="ARBA00021095"/>
    </source>
</evidence>
<sequence length="169" mass="18278">MIIFEWGLILGLWGVASNPSPYFGALGLVFSAGMGCMILLGGGMTFLCLVLFLVYLGGMMVVFAYSSALVAESYPEAWGGGAVLYLVIYMILGGVWWVAFFKEGGVNFKEGGVNFKVGESVFCDWMGVSMLFEGGGWILLLSGWALLLTLFVVMETVVGRYFGVLRNVV</sequence>
<protein>
    <recommendedName>
        <fullName evidence="4 15">NADH-ubiquinone oxidoreductase chain 6</fullName>
        <ecNumber evidence="3 15">7.1.1.2</ecNumber>
    </recommendedName>
</protein>
<keyword evidence="10 15" id="KW-1133">Transmembrane helix</keyword>
<evidence type="ECO:0000256" key="11">
    <source>
        <dbReference type="ARBA" id="ARBA00023027"/>
    </source>
</evidence>
<evidence type="ECO:0000256" key="3">
    <source>
        <dbReference type="ARBA" id="ARBA00012944"/>
    </source>
</evidence>
<evidence type="ECO:0000256" key="15">
    <source>
        <dbReference type="RuleBase" id="RU004430"/>
    </source>
</evidence>
<dbReference type="InterPro" id="IPR001457">
    <property type="entry name" value="NADH_UbQ/plastoQ_OxRdtase_su6"/>
</dbReference>
<evidence type="ECO:0000256" key="2">
    <source>
        <dbReference type="ARBA" id="ARBA00005698"/>
    </source>
</evidence>
<evidence type="ECO:0000256" key="8">
    <source>
        <dbReference type="ARBA" id="ARBA00022967"/>
    </source>
</evidence>
<evidence type="ECO:0000256" key="14">
    <source>
        <dbReference type="ARBA" id="ARBA00049551"/>
    </source>
</evidence>
<keyword evidence="9 15" id="KW-0249">Electron transport</keyword>
<comment type="similarity">
    <text evidence="2 15">Belongs to the complex I subunit 6 family.</text>
</comment>
<evidence type="ECO:0000256" key="5">
    <source>
        <dbReference type="ARBA" id="ARBA00022448"/>
    </source>
</evidence>
<organism evidence="16">
    <name type="scientific">Pristimantis fenestratus</name>
    <name type="common">Rio Mamore robber frog</name>
    <dbReference type="NCBI Taxonomy" id="448655"/>
    <lineage>
        <taxon>Eukaryota</taxon>
        <taxon>Metazoa</taxon>
        <taxon>Chordata</taxon>
        <taxon>Craniata</taxon>
        <taxon>Vertebrata</taxon>
        <taxon>Euteleostomi</taxon>
        <taxon>Amphibia</taxon>
        <taxon>Batrachia</taxon>
        <taxon>Anura</taxon>
        <taxon>Neobatrachia</taxon>
        <taxon>Hyloidea</taxon>
        <taxon>Strabomantidae</taxon>
        <taxon>Pristimantis</taxon>
    </lineage>
</organism>
<geneLocation type="mitochondrion" evidence="16"/>
<dbReference type="InterPro" id="IPR050269">
    <property type="entry name" value="ComplexI_Subunit6"/>
</dbReference>
<evidence type="ECO:0000313" key="16">
    <source>
        <dbReference type="EMBL" id="ALN11500.1"/>
    </source>
</evidence>
<keyword evidence="7 15" id="KW-0812">Transmembrane</keyword>
<keyword evidence="15" id="KW-0830">Ubiquinone</keyword>
<evidence type="ECO:0000256" key="1">
    <source>
        <dbReference type="ARBA" id="ARBA00004225"/>
    </source>
</evidence>
<dbReference type="AlphaFoldDB" id="A0A0S2A2U7"/>
<dbReference type="GO" id="GO:0008137">
    <property type="term" value="F:NADH dehydrogenase (ubiquinone) activity"/>
    <property type="evidence" value="ECO:0007669"/>
    <property type="project" value="UniProtKB-UniRule"/>
</dbReference>
<evidence type="ECO:0000256" key="6">
    <source>
        <dbReference type="ARBA" id="ARBA00022660"/>
    </source>
</evidence>
<feature type="transmembrane region" description="Helical" evidence="15">
    <location>
        <begin position="82"/>
        <end position="101"/>
    </location>
</feature>